<sequence length="62" mass="7128">MSYNYDGGDDLCWYTNQQVSLPIAISTSNDKESKQLRALKRPPRIRPPLNFKRNGPMKTANM</sequence>
<dbReference type="Proteomes" id="UP000297280">
    <property type="component" value="Unassembled WGS sequence"/>
</dbReference>
<comment type="caution">
    <text evidence="2">The sequence shown here is derived from an EMBL/GenBank/DDBJ whole genome shotgun (WGS) entry which is preliminary data.</text>
</comment>
<keyword evidence="3" id="KW-1185">Reference proteome</keyword>
<protein>
    <submittedName>
        <fullName evidence="2">Uncharacterized protein</fullName>
    </submittedName>
</protein>
<accession>A0A4Z1KLD5</accession>
<dbReference type="AlphaFoldDB" id="A0A4Z1KLD5"/>
<reference evidence="2 3" key="1">
    <citation type="submission" date="2017-12" db="EMBL/GenBank/DDBJ databases">
        <title>Comparative genomics of Botrytis spp.</title>
        <authorList>
            <person name="Valero-Jimenez C.A."/>
            <person name="Tapia P."/>
            <person name="Veloso J."/>
            <person name="Silva-Moreno E."/>
            <person name="Staats M."/>
            <person name="Valdes J.H."/>
            <person name="Van Kan J.A.L."/>
        </authorList>
    </citation>
    <scope>NUCLEOTIDE SEQUENCE [LARGE SCALE GENOMIC DNA]</scope>
    <source>
        <strain evidence="2 3">MUCL3349</strain>
    </source>
</reference>
<gene>
    <name evidence="2" type="ORF">BPOR_0509g00010</name>
</gene>
<name>A0A4Z1KLD5_9HELO</name>
<organism evidence="2 3">
    <name type="scientific">Botrytis porri</name>
    <dbReference type="NCBI Taxonomy" id="87229"/>
    <lineage>
        <taxon>Eukaryota</taxon>
        <taxon>Fungi</taxon>
        <taxon>Dikarya</taxon>
        <taxon>Ascomycota</taxon>
        <taxon>Pezizomycotina</taxon>
        <taxon>Leotiomycetes</taxon>
        <taxon>Helotiales</taxon>
        <taxon>Sclerotiniaceae</taxon>
        <taxon>Botrytis</taxon>
    </lineage>
</organism>
<evidence type="ECO:0000256" key="1">
    <source>
        <dbReference type="SAM" id="MobiDB-lite"/>
    </source>
</evidence>
<dbReference type="EMBL" id="PQXO01000508">
    <property type="protein sequence ID" value="TGO84394.1"/>
    <property type="molecule type" value="Genomic_DNA"/>
</dbReference>
<evidence type="ECO:0000313" key="2">
    <source>
        <dbReference type="EMBL" id="TGO84394.1"/>
    </source>
</evidence>
<feature type="region of interest" description="Disordered" evidence="1">
    <location>
        <begin position="41"/>
        <end position="62"/>
    </location>
</feature>
<proteinExistence type="predicted"/>
<evidence type="ECO:0000313" key="3">
    <source>
        <dbReference type="Proteomes" id="UP000297280"/>
    </source>
</evidence>